<keyword evidence="3" id="KW-1185">Reference proteome</keyword>
<dbReference type="EMBL" id="RAHH01000005">
    <property type="protein sequence ID" value="RJT46169.1"/>
    <property type="molecule type" value="Genomic_DNA"/>
</dbReference>
<dbReference type="SUPFAM" id="SSF47336">
    <property type="entry name" value="ACP-like"/>
    <property type="match status" value="1"/>
</dbReference>
<proteinExistence type="predicted"/>
<feature type="domain" description="Carrier" evidence="1">
    <location>
        <begin position="2"/>
        <end position="84"/>
    </location>
</feature>
<name>A0A419NCV0_9GAMM</name>
<organism evidence="2 3">
    <name type="scientific">Rahnella woolbedingensis</name>
    <dbReference type="NCBI Taxonomy" id="1510574"/>
    <lineage>
        <taxon>Bacteria</taxon>
        <taxon>Pseudomonadati</taxon>
        <taxon>Pseudomonadota</taxon>
        <taxon>Gammaproteobacteria</taxon>
        <taxon>Enterobacterales</taxon>
        <taxon>Yersiniaceae</taxon>
        <taxon>Rahnella</taxon>
    </lineage>
</organism>
<dbReference type="Pfam" id="PF00550">
    <property type="entry name" value="PP-binding"/>
    <property type="match status" value="1"/>
</dbReference>
<dbReference type="Gene3D" id="1.10.1200.10">
    <property type="entry name" value="ACP-like"/>
    <property type="match status" value="1"/>
</dbReference>
<dbReference type="AlphaFoldDB" id="A0A419NCV0"/>
<reference evidence="2 3" key="1">
    <citation type="submission" date="2018-09" db="EMBL/GenBank/DDBJ databases">
        <authorList>
            <person name="Le Fleche-Mateos A."/>
        </authorList>
    </citation>
    <scope>NUCLEOTIDE SEQUENCE [LARGE SCALE GENOMIC DNA]</scope>
    <source>
        <strain evidence="2 3">DSM 27399</strain>
    </source>
</reference>
<dbReference type="Proteomes" id="UP000284908">
    <property type="component" value="Unassembled WGS sequence"/>
</dbReference>
<dbReference type="OrthoDB" id="9803943at2"/>
<comment type="caution">
    <text evidence="2">The sequence shown here is derived from an EMBL/GenBank/DDBJ whole genome shotgun (WGS) entry which is preliminary data.</text>
</comment>
<dbReference type="PROSITE" id="PS50075">
    <property type="entry name" value="CARRIER"/>
    <property type="match status" value="1"/>
</dbReference>
<evidence type="ECO:0000259" key="1">
    <source>
        <dbReference type="PROSITE" id="PS50075"/>
    </source>
</evidence>
<evidence type="ECO:0000313" key="3">
    <source>
        <dbReference type="Proteomes" id="UP000284908"/>
    </source>
</evidence>
<sequence>MDSLSNDIKALIITTLNLEGMTPDEIETQAPLFGDGLGLDSIDALELGLALKKQYGVILSAENQEMREHFYSVESLARFISVQRG</sequence>
<accession>A0A419NCV0</accession>
<dbReference type="InterPro" id="IPR036736">
    <property type="entry name" value="ACP-like_sf"/>
</dbReference>
<dbReference type="RefSeq" id="WP_120131854.1">
    <property type="nucleotide sequence ID" value="NZ_RAHH01000005.1"/>
</dbReference>
<protein>
    <submittedName>
        <fullName evidence="2">Acyl carrier protein</fullName>
    </submittedName>
</protein>
<dbReference type="NCBIfam" id="NF006617">
    <property type="entry name" value="PRK09184.1"/>
    <property type="match status" value="1"/>
</dbReference>
<gene>
    <name evidence="2" type="ORF">D6C13_05740</name>
</gene>
<evidence type="ECO:0000313" key="2">
    <source>
        <dbReference type="EMBL" id="RJT46169.1"/>
    </source>
</evidence>
<dbReference type="InterPro" id="IPR009081">
    <property type="entry name" value="PP-bd_ACP"/>
</dbReference>